<sequence>MPGHRIGVRLVQAQQIPADGRIQFGRFDVFGKIRLVRTRVATRSRSTFATPARAETAFAAAATRGAAVPTLGSVTGAGRACAPIVPGPVVPALTGATIVGAAIVVRGPMPALGAESVVTTFTVGAVRPVSRRAVTATSLRTAAASGIVPVPSCALVSTLPTESAVVAATVRPARRSLSALLSPVGALAMLATVSAS</sequence>
<accession>A0A0N0S086</accession>
<name>A0A0N0S086_RHORH</name>
<evidence type="ECO:0000313" key="2">
    <source>
        <dbReference type="Proteomes" id="UP000037712"/>
    </source>
</evidence>
<dbReference type="Proteomes" id="UP000037712">
    <property type="component" value="Unassembled WGS sequence"/>
</dbReference>
<protein>
    <submittedName>
        <fullName evidence="1">Uncharacterized protein</fullName>
    </submittedName>
</protein>
<reference evidence="1 2" key="1">
    <citation type="journal article" date="2015" name="Genome Announc.">
        <title>Draft Genome Sequence of Rhodococcus rhodochrous Strain KG-21, a Soil Isolate from Oil Fields of Krishna-Godavari Basin, India.</title>
        <authorList>
            <person name="Dawar C."/>
            <person name="Aggarwal R.K."/>
        </authorList>
    </citation>
    <scope>NUCLEOTIDE SEQUENCE [LARGE SCALE GENOMIC DNA]</scope>
    <source>
        <strain evidence="1 2">KG-21</strain>
    </source>
</reference>
<reference evidence="2" key="2">
    <citation type="submission" date="2015-01" db="EMBL/GenBank/DDBJ databases">
        <title>Draft genome sequence of potential hydrocarbon metabolising strain of Rhodococcus rhodochrous.</title>
        <authorList>
            <person name="Aggarwal R.K."/>
            <person name="Dawar C."/>
        </authorList>
    </citation>
    <scope>NUCLEOTIDE SEQUENCE [LARGE SCALE GENOMIC DNA]</scope>
    <source>
        <strain evidence="2">KG-21</strain>
    </source>
</reference>
<dbReference type="AlphaFoldDB" id="A0A0N0S086"/>
<dbReference type="EMBL" id="AZYO01000146">
    <property type="protein sequence ID" value="KOS53201.1"/>
    <property type="molecule type" value="Genomic_DNA"/>
</dbReference>
<gene>
    <name evidence="1" type="ORF">Z051_26840</name>
</gene>
<comment type="caution">
    <text evidence="1">The sequence shown here is derived from an EMBL/GenBank/DDBJ whole genome shotgun (WGS) entry which is preliminary data.</text>
</comment>
<organism evidence="1 2">
    <name type="scientific">Rhodococcus rhodochrous KG-21</name>
    <dbReference type="NCBI Taxonomy" id="1441923"/>
    <lineage>
        <taxon>Bacteria</taxon>
        <taxon>Bacillati</taxon>
        <taxon>Actinomycetota</taxon>
        <taxon>Actinomycetes</taxon>
        <taxon>Mycobacteriales</taxon>
        <taxon>Nocardiaceae</taxon>
        <taxon>Rhodococcus</taxon>
    </lineage>
</organism>
<proteinExistence type="predicted"/>
<evidence type="ECO:0000313" key="1">
    <source>
        <dbReference type="EMBL" id="KOS53201.1"/>
    </source>
</evidence>